<feature type="compositionally biased region" description="Polar residues" evidence="1">
    <location>
        <begin position="1"/>
        <end position="22"/>
    </location>
</feature>
<feature type="region of interest" description="Disordered" evidence="1">
    <location>
        <begin position="1"/>
        <end position="29"/>
    </location>
</feature>
<reference evidence="2 3" key="1">
    <citation type="submission" date="2020-01" db="EMBL/GenBank/DDBJ databases">
        <authorList>
            <consortium name="DOE Joint Genome Institute"/>
            <person name="Haridas S."/>
            <person name="Albert R."/>
            <person name="Binder M."/>
            <person name="Bloem J."/>
            <person name="Labutti K."/>
            <person name="Salamov A."/>
            <person name="Andreopoulos B."/>
            <person name="Baker S.E."/>
            <person name="Barry K."/>
            <person name="Bills G."/>
            <person name="Bluhm B.H."/>
            <person name="Cannon C."/>
            <person name="Castanera R."/>
            <person name="Culley D.E."/>
            <person name="Daum C."/>
            <person name="Ezra D."/>
            <person name="Gonzalez J.B."/>
            <person name="Henrissat B."/>
            <person name="Kuo A."/>
            <person name="Liang C."/>
            <person name="Lipzen A."/>
            <person name="Lutzoni F."/>
            <person name="Magnuson J."/>
            <person name="Mondo S."/>
            <person name="Nolan M."/>
            <person name="Ohm R."/>
            <person name="Pangilinan J."/>
            <person name="Park H.-J.H."/>
            <person name="Ramirez L."/>
            <person name="Alfaro M."/>
            <person name="Sun H."/>
            <person name="Tritt A."/>
            <person name="Yoshinaga Y."/>
            <person name="Zwiers L.-H.L."/>
            <person name="Turgeon B.G."/>
            <person name="Goodwin S.B."/>
            <person name="Spatafora J.W."/>
            <person name="Crous P.W."/>
            <person name="Grigoriev I.V."/>
        </authorList>
    </citation>
    <scope>NUCLEOTIDE SEQUENCE [LARGE SCALE GENOMIC DNA]</scope>
    <source>
        <strain evidence="2 3">CBS 611.86</strain>
    </source>
</reference>
<organism evidence="2 3">
    <name type="scientific">Massariosphaeria phaeospora</name>
    <dbReference type="NCBI Taxonomy" id="100035"/>
    <lineage>
        <taxon>Eukaryota</taxon>
        <taxon>Fungi</taxon>
        <taxon>Dikarya</taxon>
        <taxon>Ascomycota</taxon>
        <taxon>Pezizomycotina</taxon>
        <taxon>Dothideomycetes</taxon>
        <taxon>Pleosporomycetidae</taxon>
        <taxon>Pleosporales</taxon>
        <taxon>Pleosporales incertae sedis</taxon>
        <taxon>Massariosphaeria</taxon>
    </lineage>
</organism>
<evidence type="ECO:0000313" key="2">
    <source>
        <dbReference type="EMBL" id="KAF2866156.1"/>
    </source>
</evidence>
<gene>
    <name evidence="2" type="ORF">BDV95DRAFT_612025</name>
</gene>
<name>A0A7C8M1T6_9PLEO</name>
<sequence>MDIQLPNTPKMDSQVPKSNPLSQADAATDTPQVQEADPFLITNWVRINPPPPADVRFMINYPQFLIYAYRKLCKERGTKSMAPLVKKPKIPPVEMDVVEQEVDLVVAETFYKLRAGMLNINLPEYKGCRGTVVPAFRALEKRCTNNEDEAEAKAEDSYF</sequence>
<evidence type="ECO:0000313" key="3">
    <source>
        <dbReference type="Proteomes" id="UP000481861"/>
    </source>
</evidence>
<dbReference type="Proteomes" id="UP000481861">
    <property type="component" value="Unassembled WGS sequence"/>
</dbReference>
<dbReference type="AlphaFoldDB" id="A0A7C8M1T6"/>
<evidence type="ECO:0000256" key="1">
    <source>
        <dbReference type="SAM" id="MobiDB-lite"/>
    </source>
</evidence>
<keyword evidence="3" id="KW-1185">Reference proteome</keyword>
<comment type="caution">
    <text evidence="2">The sequence shown here is derived from an EMBL/GenBank/DDBJ whole genome shotgun (WGS) entry which is preliminary data.</text>
</comment>
<accession>A0A7C8M1T6</accession>
<proteinExistence type="predicted"/>
<protein>
    <submittedName>
        <fullName evidence="2">Uncharacterized protein</fullName>
    </submittedName>
</protein>
<dbReference type="EMBL" id="JAADJZ010000029">
    <property type="protein sequence ID" value="KAF2866156.1"/>
    <property type="molecule type" value="Genomic_DNA"/>
</dbReference>